<name>A0ABT9CC76_9BACL</name>
<dbReference type="RefSeq" id="WP_305024034.1">
    <property type="nucleotide sequence ID" value="NZ_JAUQTB010000004.1"/>
</dbReference>
<gene>
    <name evidence="1" type="ORF">Q5741_10460</name>
</gene>
<organism evidence="1 2">
    <name type="scientific">Paenibacillus lacisoli</name>
    <dbReference type="NCBI Taxonomy" id="3064525"/>
    <lineage>
        <taxon>Bacteria</taxon>
        <taxon>Bacillati</taxon>
        <taxon>Bacillota</taxon>
        <taxon>Bacilli</taxon>
        <taxon>Bacillales</taxon>
        <taxon>Paenibacillaceae</taxon>
        <taxon>Paenibacillus</taxon>
    </lineage>
</organism>
<comment type="caution">
    <text evidence="1">The sequence shown here is derived from an EMBL/GenBank/DDBJ whole genome shotgun (WGS) entry which is preliminary data.</text>
</comment>
<dbReference type="Proteomes" id="UP001240171">
    <property type="component" value="Unassembled WGS sequence"/>
</dbReference>
<dbReference type="Pfam" id="PF13552">
    <property type="entry name" value="DUF4127"/>
    <property type="match status" value="1"/>
</dbReference>
<protein>
    <submittedName>
        <fullName evidence="1">DUF4127 family protein</fullName>
    </submittedName>
</protein>
<dbReference type="InterPro" id="IPR025394">
    <property type="entry name" value="DUF4127"/>
</dbReference>
<evidence type="ECO:0000313" key="1">
    <source>
        <dbReference type="EMBL" id="MDO7906847.1"/>
    </source>
</evidence>
<evidence type="ECO:0000313" key="2">
    <source>
        <dbReference type="Proteomes" id="UP001240171"/>
    </source>
</evidence>
<keyword evidence="2" id="KW-1185">Reference proteome</keyword>
<dbReference type="EMBL" id="JAUQTB010000004">
    <property type="protein sequence ID" value="MDO7906847.1"/>
    <property type="molecule type" value="Genomic_DNA"/>
</dbReference>
<proteinExistence type="predicted"/>
<sequence>MNSKQTIVFIPLDERPCNYEFPSLLARGTEFTLERAPFELMGRKKEPGDAEALWDWLDEAAARAEGAVIALDTLLYGGIIPSRLHAMEFSQIDERLQRLRRLKERHPQLKIYAFQLIMRCPQYSLSDEEPDYYADWGREIFRKGYIAHREELGMASPEELVELNDINRRLPADILNDYLGRRAINMQGNRRALELVADGVIDFMILPQDDSAPYGHTAKDQQSVRSRITELDLELKAYMYPGADEVGCTLLARMINEAKGVTPLVYPRLSSVQGAFVTPLFEDRFFYETLKYQITAAGGLIASSSEEADWVLLVSTPGETMAEAVSQHHPFFSYDVYRNLIELVEYGSHMLRSRGKPVAVADVGYANGGDLKLVKMLRQKGLLFQLAGYAAWNTSSNSLGTVIAQAMLYSLYGGTPEHLDFLALRYAEDVCYCAVVRSEMNGGIVEEMGLSKFQLDGHRGTAAAQVKERLQAVLEDKINGEEGSVHILDCYMPWNRTFEVGLTVGYTPAEQPVLPLQP</sequence>
<accession>A0ABT9CC76</accession>
<reference evidence="1 2" key="1">
    <citation type="submission" date="2023-07" db="EMBL/GenBank/DDBJ databases">
        <title>Paenibacillus sp. JX-17 nov. isolated from soil.</title>
        <authorList>
            <person name="Wan Y."/>
            <person name="Liu B."/>
        </authorList>
    </citation>
    <scope>NUCLEOTIDE SEQUENCE [LARGE SCALE GENOMIC DNA]</scope>
    <source>
        <strain evidence="1 2">JX-17</strain>
    </source>
</reference>